<reference evidence="1" key="1">
    <citation type="submission" date="2019-06" db="EMBL/GenBank/DDBJ databases">
        <title>Complete genome sequence of Methanobrevibacter arboriphilus strain SA.</title>
        <authorList>
            <person name="Asakawa S."/>
        </authorList>
    </citation>
    <scope>NUCLEOTIDE SEQUENCE</scope>
    <source>
        <strain evidence="1">SA</strain>
    </source>
</reference>
<evidence type="ECO:0000313" key="2">
    <source>
        <dbReference type="Proteomes" id="UP000825015"/>
    </source>
</evidence>
<name>A0ACA8R5M1_METAZ</name>
<protein>
    <submittedName>
        <fullName evidence="1">Uncharacterized protein</fullName>
    </submittedName>
</protein>
<sequence length="195" mass="22199">MKKRNKKIIMIIILIFALFTIGTKVLIGSENSINSNYSFNNQNNQNYTKNNNNNNNNNNGYSNINSNNSNNSNNNISINSENYKKYYDAKGFCDHVIDGDTIDVRGVGRIRLVGVNTPERGELGYQNATDFVKSKCLGKTIYLDIDDAKNKDKYGRILAIVYVEDIGNLNKELLKKSYAKILFIPPSEFNPYEWT</sequence>
<organism evidence="1 2">
    <name type="scientific">Methanobrevibacter arboriphilus</name>
    <dbReference type="NCBI Taxonomy" id="39441"/>
    <lineage>
        <taxon>Archaea</taxon>
        <taxon>Methanobacteriati</taxon>
        <taxon>Methanobacteriota</taxon>
        <taxon>Methanomada group</taxon>
        <taxon>Methanobacteria</taxon>
        <taxon>Methanobacteriales</taxon>
        <taxon>Methanobacteriaceae</taxon>
        <taxon>Methanobrevibacter</taxon>
    </lineage>
</organism>
<evidence type="ECO:0000313" key="1">
    <source>
        <dbReference type="EMBL" id="BBL62960.1"/>
    </source>
</evidence>
<accession>A0ACA8R5M1</accession>
<gene>
    <name evidence="1" type="ORF">MarbSA_20000</name>
</gene>
<dbReference type="Proteomes" id="UP000825015">
    <property type="component" value="Chromosome"/>
</dbReference>
<keyword evidence="2" id="KW-1185">Reference proteome</keyword>
<dbReference type="EMBL" id="AP019779">
    <property type="protein sequence ID" value="BBL62960.1"/>
    <property type="molecule type" value="Genomic_DNA"/>
</dbReference>
<proteinExistence type="predicted"/>